<evidence type="ECO:0000313" key="2">
    <source>
        <dbReference type="Proteomes" id="UP000091918"/>
    </source>
</evidence>
<comment type="caution">
    <text evidence="1">The sequence shown here is derived from an EMBL/GenBank/DDBJ whole genome shotgun (WGS) entry which is preliminary data.</text>
</comment>
<dbReference type="AlphaFoldDB" id="A0A1B7NXE7"/>
<dbReference type="PANTHER" id="PTHR21310">
    <property type="entry name" value="AMINOGLYCOSIDE PHOSPHOTRANSFERASE-RELATED-RELATED"/>
    <property type="match status" value="1"/>
</dbReference>
<dbReference type="EMBL" id="LGUA01000476">
    <property type="protein sequence ID" value="OAX81433.1"/>
    <property type="molecule type" value="Genomic_DNA"/>
</dbReference>
<organism evidence="1 2">
    <name type="scientific">Emergomyces africanus</name>
    <dbReference type="NCBI Taxonomy" id="1955775"/>
    <lineage>
        <taxon>Eukaryota</taxon>
        <taxon>Fungi</taxon>
        <taxon>Dikarya</taxon>
        <taxon>Ascomycota</taxon>
        <taxon>Pezizomycotina</taxon>
        <taxon>Eurotiomycetes</taxon>
        <taxon>Eurotiomycetidae</taxon>
        <taxon>Onygenales</taxon>
        <taxon>Ajellomycetaceae</taxon>
        <taxon>Emergomyces</taxon>
    </lineage>
</organism>
<evidence type="ECO:0000313" key="1">
    <source>
        <dbReference type="EMBL" id="OAX81433.1"/>
    </source>
</evidence>
<protein>
    <submittedName>
        <fullName evidence="1">Uncharacterized protein</fullName>
    </submittedName>
</protein>
<dbReference type="PANTHER" id="PTHR21310:SF37">
    <property type="entry name" value="AMINOGLYCOSIDE PHOSPHOTRANSFERASE DOMAIN-CONTAINING PROTEIN"/>
    <property type="match status" value="1"/>
</dbReference>
<dbReference type="InterPro" id="IPR011009">
    <property type="entry name" value="Kinase-like_dom_sf"/>
</dbReference>
<gene>
    <name evidence="1" type="ORF">ACJ72_04226</name>
</gene>
<proteinExistence type="predicted"/>
<dbReference type="OrthoDB" id="3645574at2759"/>
<name>A0A1B7NXE7_9EURO</name>
<reference evidence="1 2" key="1">
    <citation type="submission" date="2015-07" db="EMBL/GenBank/DDBJ databases">
        <title>Emmonsia species relationships and genome sequence.</title>
        <authorList>
            <person name="Cuomo C.A."/>
            <person name="Schwartz I.S."/>
            <person name="Kenyon C."/>
            <person name="de Hoog G.S."/>
            <person name="Govender N.P."/>
            <person name="Botha A."/>
            <person name="Moreno L."/>
            <person name="de Vries M."/>
            <person name="Munoz J.F."/>
            <person name="Stielow J.B."/>
        </authorList>
    </citation>
    <scope>NUCLEOTIDE SEQUENCE [LARGE SCALE GENOMIC DNA]</scope>
    <source>
        <strain evidence="1 2">CBS 136260</strain>
    </source>
</reference>
<accession>A0A1B7NXE7</accession>
<dbReference type="Proteomes" id="UP000091918">
    <property type="component" value="Unassembled WGS sequence"/>
</dbReference>
<keyword evidence="2" id="KW-1185">Reference proteome</keyword>
<sequence length="510" mass="58136">MAQTRRLMKREITYSAAAKDPFDMLHALSYYPQTVRFFTHLRKNLALIQEITAHHLGASPEACHVCPEVKDWRWGSFNVCIPITITTTQKRVLIRFPIPHCVGEAFWPGNADEKLRCEAGTYAWLQENCPSVPIPKLFGFALSTGQSLTATENLPRMSRYLHYLRRLILKAFTRAVPSRYIPHKGPNASGLQTGYLLIEYVEEADGLMLSQTWDNGRSDVKLRANLFRGLSKILLAMAGVPVPRIGSYIINDSGLLTLTNRPLSIEIAELEKGGIPVDIPRGVTYSSTDAYLAKTLALHDSRLYHQRNSVNNREDCIDQMSALTIMKTVASHFFKRELGHAPFVYMLSDLHRSNILVDNDWNIKCIIDLEWACARPIGMLHPPEWLTSQAVDEIDLNAYDPLRQEFMNILENEEQRLCHGIRLSKAMHQGWDMGTFWYSLALQSPTGLFTIFYEHIQPKFNASHATDPSFYSIASSYFTMGAAAFIKKKLNEKAEYDERLREEFSIQEAR</sequence>
<dbReference type="InterPro" id="IPR051678">
    <property type="entry name" value="AGP_Transferase"/>
</dbReference>
<dbReference type="SUPFAM" id="SSF56112">
    <property type="entry name" value="Protein kinase-like (PK-like)"/>
    <property type="match status" value="1"/>
</dbReference>
<dbReference type="STRING" id="1658172.A0A1B7NXE7"/>